<feature type="region of interest" description="Disordered" evidence="2">
    <location>
        <begin position="1"/>
        <end position="31"/>
    </location>
</feature>
<evidence type="ECO:0000256" key="2">
    <source>
        <dbReference type="SAM" id="MobiDB-lite"/>
    </source>
</evidence>
<dbReference type="Proteomes" id="UP001341840">
    <property type="component" value="Unassembled WGS sequence"/>
</dbReference>
<proteinExistence type="predicted"/>
<reference evidence="3 4" key="1">
    <citation type="journal article" date="2023" name="Plants (Basel)">
        <title>Bridging the Gap: Combining Genomics and Transcriptomics Approaches to Understand Stylosanthes scabra, an Orphan Legume from the Brazilian Caatinga.</title>
        <authorList>
            <person name="Ferreira-Neto J.R.C."/>
            <person name="da Silva M.D."/>
            <person name="Binneck E."/>
            <person name="de Melo N.F."/>
            <person name="da Silva R.H."/>
            <person name="de Melo A.L.T.M."/>
            <person name="Pandolfi V."/>
            <person name="Bustamante F.O."/>
            <person name="Brasileiro-Vidal A.C."/>
            <person name="Benko-Iseppon A.M."/>
        </authorList>
    </citation>
    <scope>NUCLEOTIDE SEQUENCE [LARGE SCALE GENOMIC DNA]</scope>
    <source>
        <tissue evidence="3">Leaves</tissue>
    </source>
</reference>
<keyword evidence="4" id="KW-1185">Reference proteome</keyword>
<keyword evidence="1" id="KW-0175">Coiled coil</keyword>
<name>A0ABU6WUC0_9FABA</name>
<comment type="caution">
    <text evidence="3">The sequence shown here is derived from an EMBL/GenBank/DDBJ whole genome shotgun (WGS) entry which is preliminary data.</text>
</comment>
<feature type="coiled-coil region" evidence="1">
    <location>
        <begin position="36"/>
        <end position="63"/>
    </location>
</feature>
<dbReference type="EMBL" id="JASCZI010182714">
    <property type="protein sequence ID" value="MED6188471.1"/>
    <property type="molecule type" value="Genomic_DNA"/>
</dbReference>
<protein>
    <submittedName>
        <fullName evidence="3">Uncharacterized protein</fullName>
    </submittedName>
</protein>
<organism evidence="3 4">
    <name type="scientific">Stylosanthes scabra</name>
    <dbReference type="NCBI Taxonomy" id="79078"/>
    <lineage>
        <taxon>Eukaryota</taxon>
        <taxon>Viridiplantae</taxon>
        <taxon>Streptophyta</taxon>
        <taxon>Embryophyta</taxon>
        <taxon>Tracheophyta</taxon>
        <taxon>Spermatophyta</taxon>
        <taxon>Magnoliopsida</taxon>
        <taxon>eudicotyledons</taxon>
        <taxon>Gunneridae</taxon>
        <taxon>Pentapetalae</taxon>
        <taxon>rosids</taxon>
        <taxon>fabids</taxon>
        <taxon>Fabales</taxon>
        <taxon>Fabaceae</taxon>
        <taxon>Papilionoideae</taxon>
        <taxon>50 kb inversion clade</taxon>
        <taxon>dalbergioids sensu lato</taxon>
        <taxon>Dalbergieae</taxon>
        <taxon>Pterocarpus clade</taxon>
        <taxon>Stylosanthes</taxon>
    </lineage>
</organism>
<evidence type="ECO:0000313" key="3">
    <source>
        <dbReference type="EMBL" id="MED6188471.1"/>
    </source>
</evidence>
<evidence type="ECO:0000313" key="4">
    <source>
        <dbReference type="Proteomes" id="UP001341840"/>
    </source>
</evidence>
<feature type="region of interest" description="Disordered" evidence="2">
    <location>
        <begin position="89"/>
        <end position="124"/>
    </location>
</feature>
<accession>A0ABU6WUC0</accession>
<feature type="compositionally biased region" description="Basic and acidic residues" evidence="2">
    <location>
        <begin position="1"/>
        <end position="28"/>
    </location>
</feature>
<sequence length="124" mass="14247">MAESRRNGETDNMTQKREEEKRGEEKSFTTHKCKNCTGISSNLKAAENELEEELRKARITKRRLKPLLSHVLEKANGSGQIETSFLRSFGNMTHQPCPSKRTMNERTSGRRYTKKSETPTAELM</sequence>
<gene>
    <name evidence="3" type="ORF">PIB30_086265</name>
</gene>
<evidence type="ECO:0000256" key="1">
    <source>
        <dbReference type="SAM" id="Coils"/>
    </source>
</evidence>